<evidence type="ECO:0000256" key="4">
    <source>
        <dbReference type="ARBA" id="ARBA00022989"/>
    </source>
</evidence>
<dbReference type="GO" id="GO:0005737">
    <property type="term" value="C:cytoplasm"/>
    <property type="evidence" value="ECO:0007669"/>
    <property type="project" value="UniProtKB-ARBA"/>
</dbReference>
<dbReference type="PANTHER" id="PTHR31621:SF0">
    <property type="entry name" value="PROTEIN DMP6"/>
    <property type="match status" value="1"/>
</dbReference>
<dbReference type="AlphaFoldDB" id="A0A0K9PWL9"/>
<evidence type="ECO:0000313" key="8">
    <source>
        <dbReference type="Proteomes" id="UP000036987"/>
    </source>
</evidence>
<keyword evidence="5 6" id="KW-0472">Membrane</keyword>
<gene>
    <name evidence="7" type="ORF">ZOSMA_14G01030</name>
</gene>
<dbReference type="InterPro" id="IPR007770">
    <property type="entry name" value="DMP"/>
</dbReference>
<evidence type="ECO:0000256" key="5">
    <source>
        <dbReference type="ARBA" id="ARBA00023136"/>
    </source>
</evidence>
<dbReference type="OMA" id="IDFMHAS"/>
<protein>
    <submittedName>
        <fullName evidence="7">Uncharacterized protein</fullName>
    </submittedName>
</protein>
<dbReference type="Pfam" id="PF05078">
    <property type="entry name" value="DUF679"/>
    <property type="match status" value="1"/>
</dbReference>
<reference evidence="8" key="1">
    <citation type="journal article" date="2016" name="Nature">
        <title>The genome of the seagrass Zostera marina reveals angiosperm adaptation to the sea.</title>
        <authorList>
            <person name="Olsen J.L."/>
            <person name="Rouze P."/>
            <person name="Verhelst B."/>
            <person name="Lin Y.-C."/>
            <person name="Bayer T."/>
            <person name="Collen J."/>
            <person name="Dattolo E."/>
            <person name="De Paoli E."/>
            <person name="Dittami S."/>
            <person name="Maumus F."/>
            <person name="Michel G."/>
            <person name="Kersting A."/>
            <person name="Lauritano C."/>
            <person name="Lohaus R."/>
            <person name="Toepel M."/>
            <person name="Tonon T."/>
            <person name="Vanneste K."/>
            <person name="Amirebrahimi M."/>
            <person name="Brakel J."/>
            <person name="Bostroem C."/>
            <person name="Chovatia M."/>
            <person name="Grimwood J."/>
            <person name="Jenkins J.W."/>
            <person name="Jueterbock A."/>
            <person name="Mraz A."/>
            <person name="Stam W.T."/>
            <person name="Tice H."/>
            <person name="Bornberg-Bauer E."/>
            <person name="Green P.J."/>
            <person name="Pearson G.A."/>
            <person name="Procaccini G."/>
            <person name="Duarte C.M."/>
            <person name="Schmutz J."/>
            <person name="Reusch T.B.H."/>
            <person name="Van de Peer Y."/>
        </authorList>
    </citation>
    <scope>NUCLEOTIDE SEQUENCE [LARGE SCALE GENOMIC DNA]</scope>
    <source>
        <strain evidence="8">cv. Finnish</strain>
    </source>
</reference>
<evidence type="ECO:0000256" key="3">
    <source>
        <dbReference type="ARBA" id="ARBA00022692"/>
    </source>
</evidence>
<keyword evidence="4 6" id="KW-1133">Transmembrane helix</keyword>
<keyword evidence="3 6" id="KW-0812">Transmembrane</keyword>
<dbReference type="OrthoDB" id="1928191at2759"/>
<dbReference type="EMBL" id="LFYR01000585">
    <property type="protein sequence ID" value="KMZ73339.1"/>
    <property type="molecule type" value="Genomic_DNA"/>
</dbReference>
<sequence length="203" mass="22760">MAGSTTMVIDVIDRQQRYPLLEPKLELRKTLTQQAFKTTFKSSANLSKLLPTGTVLAFQFLSPIFINNPMMEWVVVVVCGLSCVLQSFTDSYKDEEGVVQYGVASRNGMWFFQRDIGDVLPTEKVEEYRIKVIDFVHAFMSLLVFVAVVLFDKNVVNCLLPGRNGKEKEVLVMAPFGIGFVCSVLFIVFPTTRHGVGFPVAPH</sequence>
<comment type="caution">
    <text evidence="7">The sequence shown here is derived from an EMBL/GenBank/DDBJ whole genome shotgun (WGS) entry which is preliminary data.</text>
</comment>
<organism evidence="7 8">
    <name type="scientific">Zostera marina</name>
    <name type="common">Eelgrass</name>
    <dbReference type="NCBI Taxonomy" id="29655"/>
    <lineage>
        <taxon>Eukaryota</taxon>
        <taxon>Viridiplantae</taxon>
        <taxon>Streptophyta</taxon>
        <taxon>Embryophyta</taxon>
        <taxon>Tracheophyta</taxon>
        <taxon>Spermatophyta</taxon>
        <taxon>Magnoliopsida</taxon>
        <taxon>Liliopsida</taxon>
        <taxon>Zosteraceae</taxon>
        <taxon>Zostera</taxon>
    </lineage>
</organism>
<dbReference type="STRING" id="29655.A0A0K9PWL9"/>
<feature type="transmembrane region" description="Helical" evidence="6">
    <location>
        <begin position="132"/>
        <end position="151"/>
    </location>
</feature>
<dbReference type="GO" id="GO:0010256">
    <property type="term" value="P:endomembrane system organization"/>
    <property type="evidence" value="ECO:0000318"/>
    <property type="project" value="GO_Central"/>
</dbReference>
<keyword evidence="8" id="KW-1185">Reference proteome</keyword>
<evidence type="ECO:0000256" key="6">
    <source>
        <dbReference type="SAM" id="Phobius"/>
    </source>
</evidence>
<evidence type="ECO:0000256" key="1">
    <source>
        <dbReference type="ARBA" id="ARBA00004141"/>
    </source>
</evidence>
<dbReference type="PANTHER" id="PTHR31621">
    <property type="entry name" value="PROTEIN DMP3"/>
    <property type="match status" value="1"/>
</dbReference>
<dbReference type="Proteomes" id="UP000036987">
    <property type="component" value="Unassembled WGS sequence"/>
</dbReference>
<name>A0A0K9PWL9_ZOSMR</name>
<accession>A0A0K9PWL9</accession>
<proteinExistence type="inferred from homology"/>
<comment type="similarity">
    <text evidence="2">Belongs to the plant DMP1 protein family.</text>
</comment>
<evidence type="ECO:0000256" key="2">
    <source>
        <dbReference type="ARBA" id="ARBA00008707"/>
    </source>
</evidence>
<dbReference type="GO" id="GO:0016020">
    <property type="term" value="C:membrane"/>
    <property type="evidence" value="ECO:0007669"/>
    <property type="project" value="UniProtKB-SubCell"/>
</dbReference>
<feature type="transmembrane region" description="Helical" evidence="6">
    <location>
        <begin position="171"/>
        <end position="189"/>
    </location>
</feature>
<evidence type="ECO:0000313" key="7">
    <source>
        <dbReference type="EMBL" id="KMZ73339.1"/>
    </source>
</evidence>
<comment type="subcellular location">
    <subcellularLocation>
        <location evidence="1">Membrane</location>
        <topology evidence="1">Multi-pass membrane protein</topology>
    </subcellularLocation>
</comment>